<dbReference type="Proteomes" id="UP000279259">
    <property type="component" value="Unassembled WGS sequence"/>
</dbReference>
<evidence type="ECO:0000313" key="1">
    <source>
        <dbReference type="EMBL" id="RSH92700.1"/>
    </source>
</evidence>
<gene>
    <name evidence="1" type="ORF">EHS25_008145</name>
</gene>
<dbReference type="EMBL" id="RSCD01000005">
    <property type="protein sequence ID" value="RSH92700.1"/>
    <property type="molecule type" value="Genomic_DNA"/>
</dbReference>
<name>A0A427YNT2_9TREE</name>
<comment type="caution">
    <text evidence="1">The sequence shown here is derived from an EMBL/GenBank/DDBJ whole genome shotgun (WGS) entry which is preliminary data.</text>
</comment>
<accession>A0A427YNT2</accession>
<proteinExistence type="predicted"/>
<dbReference type="AlphaFoldDB" id="A0A427YNT2"/>
<dbReference type="OrthoDB" id="10295811at2759"/>
<sequence length="90" mass="9625">MHDIVATCQPAAIPQPSPTLVYFPQPLLGINGALKAYRAAPLPEITVQSAVRPIRWRVQLAETTGVRPPLARPGTKCVELEKTADATGVV</sequence>
<reference evidence="1 2" key="1">
    <citation type="submission" date="2018-11" db="EMBL/GenBank/DDBJ databases">
        <title>Genome sequence of Saitozyma podzolica DSM 27192.</title>
        <authorList>
            <person name="Aliyu H."/>
            <person name="Gorte O."/>
            <person name="Ochsenreither K."/>
        </authorList>
    </citation>
    <scope>NUCLEOTIDE SEQUENCE [LARGE SCALE GENOMIC DNA]</scope>
    <source>
        <strain evidence="1 2">DSM 27192</strain>
    </source>
</reference>
<keyword evidence="2" id="KW-1185">Reference proteome</keyword>
<organism evidence="1 2">
    <name type="scientific">Saitozyma podzolica</name>
    <dbReference type="NCBI Taxonomy" id="1890683"/>
    <lineage>
        <taxon>Eukaryota</taxon>
        <taxon>Fungi</taxon>
        <taxon>Dikarya</taxon>
        <taxon>Basidiomycota</taxon>
        <taxon>Agaricomycotina</taxon>
        <taxon>Tremellomycetes</taxon>
        <taxon>Tremellales</taxon>
        <taxon>Trimorphomycetaceae</taxon>
        <taxon>Saitozyma</taxon>
    </lineage>
</organism>
<evidence type="ECO:0000313" key="2">
    <source>
        <dbReference type="Proteomes" id="UP000279259"/>
    </source>
</evidence>
<protein>
    <submittedName>
        <fullName evidence="1">Uncharacterized protein</fullName>
    </submittedName>
</protein>